<dbReference type="RefSeq" id="WP_184195076.1">
    <property type="nucleotide sequence ID" value="NZ_BMOX01000002.1"/>
</dbReference>
<reference evidence="2 3" key="1">
    <citation type="submission" date="2020-08" db="EMBL/GenBank/DDBJ databases">
        <title>Genomic Encyclopedia of Type Strains, Phase IV (KMG-IV): sequencing the most valuable type-strain genomes for metagenomic binning, comparative biology and taxonomic classification.</title>
        <authorList>
            <person name="Goeker M."/>
        </authorList>
    </citation>
    <scope>NUCLEOTIDE SEQUENCE [LARGE SCALE GENOMIC DNA]</scope>
    <source>
        <strain evidence="2 3">DSM 102189</strain>
    </source>
</reference>
<sequence>MNIISGHAARRLSRGSACALAILLAVPPSAANAQMVVRGQGVADRARSDYDPLGIDVGGFRLFPQLTIDALATDNLRASNRNREADAYLVIAPDLRFTSNWARHDLSGRAWFTRSIHAAIPAEDVSQFGATTSAALDISRNSRIRIEASADRRVESRTSLASFQNTVTPVSYNILRGSVAASQIVDRLVLNATLAAEKRDFFAAVAADGSAIDQDFRDMRSITAGGSAQYEIRSGVGIVLSGQYEDSRFTGQPTAPGLGLVRDSNGYDLLLGLSLELTSLVFGQVQVGMIRRSYDDPRLQDVSGPSYRANLLWNVTPLTSLRLTGARSVEDASSTIFAGNTRSQVKLAVDHELFRYIIVSADTDFSRFTANGPGPRGNEFSIGAGARYLLNRRWVVSGRVDHRQRTSDTASLRFHATTVSVSTRFAF</sequence>
<dbReference type="EMBL" id="JACIIV010000003">
    <property type="protein sequence ID" value="MBB6226424.1"/>
    <property type="molecule type" value="Genomic_DNA"/>
</dbReference>
<evidence type="ECO:0000313" key="3">
    <source>
        <dbReference type="Proteomes" id="UP000538147"/>
    </source>
</evidence>
<organism evidence="2 3">
    <name type="scientific">Polymorphobacter multimanifer</name>
    <dbReference type="NCBI Taxonomy" id="1070431"/>
    <lineage>
        <taxon>Bacteria</taxon>
        <taxon>Pseudomonadati</taxon>
        <taxon>Pseudomonadota</taxon>
        <taxon>Alphaproteobacteria</taxon>
        <taxon>Sphingomonadales</taxon>
        <taxon>Sphingosinicellaceae</taxon>
        <taxon>Polymorphobacter</taxon>
    </lineage>
</organism>
<evidence type="ECO:0000256" key="1">
    <source>
        <dbReference type="SAM" id="SignalP"/>
    </source>
</evidence>
<dbReference type="InterPro" id="IPR018759">
    <property type="entry name" value="BBP2_2"/>
</dbReference>
<keyword evidence="1" id="KW-0732">Signal</keyword>
<evidence type="ECO:0000313" key="2">
    <source>
        <dbReference type="EMBL" id="MBB6226424.1"/>
    </source>
</evidence>
<evidence type="ECO:0008006" key="4">
    <source>
        <dbReference type="Google" id="ProtNLM"/>
    </source>
</evidence>
<protein>
    <recommendedName>
        <fullName evidence="4">Outer membrane beta-barrel protein</fullName>
    </recommendedName>
</protein>
<gene>
    <name evidence="2" type="ORF">FHS79_000578</name>
</gene>
<dbReference type="Proteomes" id="UP000538147">
    <property type="component" value="Unassembled WGS sequence"/>
</dbReference>
<dbReference type="AlphaFoldDB" id="A0A841L1H3"/>
<proteinExistence type="predicted"/>
<name>A0A841L1H3_9SPHN</name>
<accession>A0A841L1H3</accession>
<comment type="caution">
    <text evidence="2">The sequence shown here is derived from an EMBL/GenBank/DDBJ whole genome shotgun (WGS) entry which is preliminary data.</text>
</comment>
<feature type="chain" id="PRO_5032623195" description="Outer membrane beta-barrel protein" evidence="1">
    <location>
        <begin position="34"/>
        <end position="427"/>
    </location>
</feature>
<keyword evidence="3" id="KW-1185">Reference proteome</keyword>
<dbReference type="Pfam" id="PF10082">
    <property type="entry name" value="BBP2_2"/>
    <property type="match status" value="1"/>
</dbReference>
<feature type="signal peptide" evidence="1">
    <location>
        <begin position="1"/>
        <end position="33"/>
    </location>
</feature>